<feature type="compositionally biased region" description="Low complexity" evidence="2">
    <location>
        <begin position="1675"/>
        <end position="1687"/>
    </location>
</feature>
<feature type="compositionally biased region" description="Low complexity" evidence="2">
    <location>
        <begin position="1749"/>
        <end position="1774"/>
    </location>
</feature>
<feature type="compositionally biased region" description="Basic and acidic residues" evidence="2">
    <location>
        <begin position="1970"/>
        <end position="2024"/>
    </location>
</feature>
<feature type="compositionally biased region" description="Low complexity" evidence="2">
    <location>
        <begin position="1834"/>
        <end position="1847"/>
    </location>
</feature>
<proteinExistence type="predicted"/>
<dbReference type="GO" id="GO:0016460">
    <property type="term" value="C:myosin II complex"/>
    <property type="evidence" value="ECO:0007669"/>
    <property type="project" value="TreeGrafter"/>
</dbReference>
<evidence type="ECO:0000313" key="4">
    <source>
        <dbReference type="Proteomes" id="UP000224006"/>
    </source>
</evidence>
<dbReference type="EMBL" id="NWUJ01000005">
    <property type="protein sequence ID" value="PFH35225.1"/>
    <property type="molecule type" value="Genomic_DNA"/>
</dbReference>
<dbReference type="PANTHER" id="PTHR45615">
    <property type="entry name" value="MYOSIN HEAVY CHAIN, NON-MUSCLE"/>
    <property type="match status" value="1"/>
</dbReference>
<dbReference type="PANTHER" id="PTHR45615:SF40">
    <property type="entry name" value="MYOSIN HEAVY CHAIN, NON-MUSCLE"/>
    <property type="match status" value="1"/>
</dbReference>
<feature type="region of interest" description="Disordered" evidence="2">
    <location>
        <begin position="55"/>
        <end position="146"/>
    </location>
</feature>
<feature type="region of interest" description="Disordered" evidence="2">
    <location>
        <begin position="893"/>
        <end position="948"/>
    </location>
</feature>
<dbReference type="VEuPathDB" id="ToxoDB:BESB_061120"/>
<dbReference type="GeneID" id="40311040"/>
<comment type="caution">
    <text evidence="3">The sequence shown here is derived from an EMBL/GenBank/DDBJ whole genome shotgun (WGS) entry which is preliminary data.</text>
</comment>
<feature type="compositionally biased region" description="Basic and acidic residues" evidence="2">
    <location>
        <begin position="128"/>
        <end position="145"/>
    </location>
</feature>
<gene>
    <name evidence="3" type="ORF">BESB_061120</name>
</gene>
<dbReference type="KEGG" id="bbes:BESB_061120"/>
<feature type="coiled-coil region" evidence="1">
    <location>
        <begin position="1285"/>
        <end position="1312"/>
    </location>
</feature>
<feature type="compositionally biased region" description="Basic and acidic residues" evidence="2">
    <location>
        <begin position="1488"/>
        <end position="1506"/>
    </location>
</feature>
<feature type="compositionally biased region" description="Low complexity" evidence="2">
    <location>
        <begin position="1"/>
        <end position="29"/>
    </location>
</feature>
<feature type="compositionally biased region" description="Low complexity" evidence="2">
    <location>
        <begin position="1718"/>
        <end position="1730"/>
    </location>
</feature>
<dbReference type="GO" id="GO:0000146">
    <property type="term" value="F:microfilament motor activity"/>
    <property type="evidence" value="ECO:0007669"/>
    <property type="project" value="TreeGrafter"/>
</dbReference>
<feature type="compositionally biased region" description="Basic and acidic residues" evidence="2">
    <location>
        <begin position="82"/>
        <end position="109"/>
    </location>
</feature>
<keyword evidence="1" id="KW-0175">Coiled coil</keyword>
<evidence type="ECO:0000256" key="2">
    <source>
        <dbReference type="SAM" id="MobiDB-lite"/>
    </source>
</evidence>
<feature type="region of interest" description="Disordered" evidence="2">
    <location>
        <begin position="1933"/>
        <end position="2024"/>
    </location>
</feature>
<dbReference type="GO" id="GO:0051015">
    <property type="term" value="F:actin filament binding"/>
    <property type="evidence" value="ECO:0007669"/>
    <property type="project" value="TreeGrafter"/>
</dbReference>
<feature type="compositionally biased region" description="Basic and acidic residues" evidence="2">
    <location>
        <begin position="1797"/>
        <end position="1808"/>
    </location>
</feature>
<sequence>MPVPASPGLLAPSPLNLPSLSSPTLPSRGRLPHSGLRRFPELSLEQLERDWLEFTRREAPESPPASWARARQSCRTPPARLQPEEPRPVLEGERHHSVPKFSARDEITRGDSLLQTDALHPSSRRRPATRESERGDSVREPEEVAPHFVPYYLTTVHGKTARPDSEGAERGAVELGDTNCGAWEETESEAQLTGGLSDDDSVSTAAPFETPSAFPSLVEDLRRQTDDLNEGLDHLIRSLILHNKRAQLSEGDSDTTSETTGGIEAVKLHYQEALEKVQEARLRDRAKSDVHAAKLQSQLQNFQTENQKLQSAISEKDILVRRLQAQVKALRIARSSKSSESEPSEVDALFATLLIPEAETAGSADSCGVVDLTQTSQRLARNVTAGLKGVKKKDDEAALETPADILKAEFELKLRALRNIKGSSAPPLHEWLRVFVSAWRTLQTRLKSVSIPDKPTEKVLQLAKEKIEREKALSFKAVIQVQQECLRVMKQVFETPWRADELTKENKEKDATISVLSRDLDAARRDSATLRKELKRCRSSIEHLENRVHALSSNLGLCQEDLATRFEQVLETRGRLRETQATLQDTEVALEIARADATKAEDRLKEVFVLYRAAQLQAEDLNAHLEDKTSLVEGLQEDLERFEKANAELAEDLHATRVQLTKTTIELQAEHLAASQERASEVSEWHERHRRVEENLLAALKRPETQALRHSSRSFTVRVRSPRARPTGVFSRLKSSRSGGPSRHGLTGLISAVLRSANEEETRTHPCLLGSRARGAGAPAAAPCYTGSGARSDAEALETLEDSWKSIMQTVKRVERQVHAVYSSSRSHTVFARDLKRFQRLLEDLQPEYRRAEKAFELLRCEAEAKAVRPRSPHFVMLGPTGTLQRRDFRLRRGSKSSFAKQKGVRRRDSQPTRMASWEASLPRRFKQKYRARQPPGGSPERARGPWRLRRGSSICESDATPAFYDTALENSSKSENSHGEGGCRPEDDSRRPEATETSEHEAESLARDTQSSSDGRGRAHMLSCFHATRVKRRLRRASSAGSSPTESDDLSSRGSRRRNLSLSSDLCRTRKESDGTPRSEDAAAKFSPSRDIKRLEAELARANDIIQEIEQTLLLPQDYFKKTRDLTEENVRLNLVVCSLRADIERIKVERQELEALQQVGADYAKFQAETEKRIRDFEKQLKLEVAAARRGAHADGTPDSDAGLARKKLENMRIEHQLEIRTLRDMNALEVERLRQNHAREIEVLQQAIQSVKDNAELDYQKKCKLLMLQQDTAVEKMRCELETQLRDMRRQYEREIQDKQKDQVEALNKAEVAQQAALVEASRDFNKQLKDVEKQYEDRLLAHQVHVVKERDCLIARFKKKVEGLTAQLAEQQAEVRKAREAQEQSEGERLRHLAELERQLRAETLEKEELREALSRESSRAESLAEELGSAKRQGGRLSSAGLSDHGCQAEPSVRTRGTQVDETVLEYIRECTEISQEAMQGRSDVDRASDVLDPRHGDRQQAKHRLAYRESTFLSSPPPESVLRGHPPGAAATNRSRTSVLATEGDEGEMHVDATEEKATAKLQQSLKPPREGAAPKPAGSARMPAAAERLTSDQEEEEGASMGQEEDLFRRVAEVALRAKSGSLEPPRHMPAENRARNELSCATGVIHASSQGAVAPGSEDRKPVHALPPRGSSPRSSARGVATPVPGRSPPSRREDRQAAAGAKAVRPETASALSSASASSSSPVGGSRAKALEALRKARPDASACASSSRAPVASASASAALSKLAAGGGLQRRADDAERRGSSTTQMKKKEVPSFRKENASVGGRGSATAERGGPTDSDRQGWDGNAAASSGSAFSNGEDLGGRGESDEASGSAVLRAAEEEELLRLLRRAADRSETDLNKADCLEAKLSQGRSSLLRDDSVRALPASLDSVLQKFKERLKPSNSVLKAIRDTSGTLKIAPAGSRHSESRPSSAAAGEYAWEPRQDSKSQWQDRERYEDFRNADRGEVPRSSSRLDHSLPREERQRGGHDRTSLFERRWEVGEPRNLAADPGSSSASSLLEALSATSHQMRLERSAVKYGLDHLRHREGASWWFSGAKAAAAGGARPSLADQMETLESLELLSRQLRGAKLQGSQ</sequence>
<organism evidence="3 4">
    <name type="scientific">Besnoitia besnoiti</name>
    <name type="common">Apicomplexan protozoan</name>
    <dbReference type="NCBI Taxonomy" id="94643"/>
    <lineage>
        <taxon>Eukaryota</taxon>
        <taxon>Sar</taxon>
        <taxon>Alveolata</taxon>
        <taxon>Apicomplexa</taxon>
        <taxon>Conoidasida</taxon>
        <taxon>Coccidia</taxon>
        <taxon>Eucoccidiorida</taxon>
        <taxon>Eimeriorina</taxon>
        <taxon>Sarcocystidae</taxon>
        <taxon>Besnoitia</taxon>
    </lineage>
</organism>
<feature type="region of interest" description="Disordered" evidence="2">
    <location>
        <begin position="187"/>
        <end position="211"/>
    </location>
</feature>
<feature type="region of interest" description="Disordered" evidence="2">
    <location>
        <begin position="726"/>
        <end position="746"/>
    </location>
</feature>
<name>A0A2A9MB68_BESBE</name>
<feature type="compositionally biased region" description="Basic and acidic residues" evidence="2">
    <location>
        <begin position="1553"/>
        <end position="1565"/>
    </location>
</feature>
<feature type="compositionally biased region" description="Basic and acidic residues" evidence="2">
    <location>
        <begin position="976"/>
        <end position="1007"/>
    </location>
</feature>
<dbReference type="GO" id="GO:0005737">
    <property type="term" value="C:cytoplasm"/>
    <property type="evidence" value="ECO:0007669"/>
    <property type="project" value="TreeGrafter"/>
</dbReference>
<feature type="compositionally biased region" description="Basic and acidic residues" evidence="2">
    <location>
        <begin position="1068"/>
        <end position="1088"/>
    </location>
</feature>
<feature type="region of interest" description="Disordered" evidence="2">
    <location>
        <begin position="1413"/>
        <end position="1462"/>
    </location>
</feature>
<feature type="region of interest" description="Disordered" evidence="2">
    <location>
        <begin position="1482"/>
        <end position="1614"/>
    </location>
</feature>
<feature type="coiled-coil region" evidence="1">
    <location>
        <begin position="1208"/>
        <end position="1257"/>
    </location>
</feature>
<keyword evidence="4" id="KW-1185">Reference proteome</keyword>
<feature type="region of interest" description="Disordered" evidence="2">
    <location>
        <begin position="1649"/>
        <end position="1864"/>
    </location>
</feature>
<feature type="region of interest" description="Disordered" evidence="2">
    <location>
        <begin position="970"/>
        <end position="1020"/>
    </location>
</feature>
<feature type="coiled-coil region" evidence="1">
    <location>
        <begin position="499"/>
        <end position="659"/>
    </location>
</feature>
<feature type="region of interest" description="Disordered" evidence="2">
    <location>
        <begin position="1034"/>
        <end position="1088"/>
    </location>
</feature>
<dbReference type="RefSeq" id="XP_029219234.1">
    <property type="nucleotide sequence ID" value="XM_029364526.1"/>
</dbReference>
<protein>
    <submittedName>
        <fullName evidence="3">Uncharacterized protein</fullName>
    </submittedName>
</protein>
<feature type="coiled-coil region" evidence="1">
    <location>
        <begin position="263"/>
        <end position="312"/>
    </location>
</feature>
<evidence type="ECO:0000313" key="3">
    <source>
        <dbReference type="EMBL" id="PFH35225.1"/>
    </source>
</evidence>
<reference evidence="3 4" key="1">
    <citation type="submission" date="2017-09" db="EMBL/GenBank/DDBJ databases">
        <title>Genome sequencing of Besnoitia besnoiti strain Bb-Ger1.</title>
        <authorList>
            <person name="Schares G."/>
            <person name="Venepally P."/>
            <person name="Lorenzi H.A."/>
        </authorList>
    </citation>
    <scope>NUCLEOTIDE SEQUENCE [LARGE SCALE GENOMIC DNA]</scope>
    <source>
        <strain evidence="3 4">Bb-Ger1</strain>
    </source>
</reference>
<dbReference type="Proteomes" id="UP000224006">
    <property type="component" value="Chromosome V"/>
</dbReference>
<dbReference type="OrthoDB" id="330928at2759"/>
<dbReference type="GO" id="GO:0032982">
    <property type="term" value="C:myosin filament"/>
    <property type="evidence" value="ECO:0007669"/>
    <property type="project" value="TreeGrafter"/>
</dbReference>
<feature type="compositionally biased region" description="Basic and acidic residues" evidence="2">
    <location>
        <begin position="1781"/>
        <end position="1790"/>
    </location>
</feature>
<accession>A0A2A9MB68</accession>
<feature type="region of interest" description="Disordered" evidence="2">
    <location>
        <begin position="1"/>
        <end position="37"/>
    </location>
</feature>
<feature type="compositionally biased region" description="Basic and acidic residues" evidence="2">
    <location>
        <begin position="1738"/>
        <end position="1748"/>
    </location>
</feature>
<feature type="compositionally biased region" description="Basic and acidic residues" evidence="2">
    <location>
        <begin position="1413"/>
        <end position="1424"/>
    </location>
</feature>
<evidence type="ECO:0000256" key="1">
    <source>
        <dbReference type="SAM" id="Coils"/>
    </source>
</evidence>